<keyword evidence="5" id="KW-0378">Hydrolase</keyword>
<dbReference type="Pfam" id="PF00515">
    <property type="entry name" value="TPR_1"/>
    <property type="match status" value="1"/>
</dbReference>
<evidence type="ECO:0000313" key="5">
    <source>
        <dbReference type="EMBL" id="MEG3440422.1"/>
    </source>
</evidence>
<evidence type="ECO:0000256" key="2">
    <source>
        <dbReference type="ARBA" id="ARBA00022803"/>
    </source>
</evidence>
<accession>A0AAW9R0B3</accession>
<dbReference type="Pfam" id="PF13432">
    <property type="entry name" value="TPR_16"/>
    <property type="match status" value="1"/>
</dbReference>
<dbReference type="SUPFAM" id="SSF50494">
    <property type="entry name" value="Trypsin-like serine proteases"/>
    <property type="match status" value="2"/>
</dbReference>
<dbReference type="PROSITE" id="PS50293">
    <property type="entry name" value="TPR_REGION"/>
    <property type="match status" value="2"/>
</dbReference>
<evidence type="ECO:0000256" key="4">
    <source>
        <dbReference type="SAM" id="SignalP"/>
    </source>
</evidence>
<evidence type="ECO:0000313" key="6">
    <source>
        <dbReference type="Proteomes" id="UP001328733"/>
    </source>
</evidence>
<keyword evidence="4" id="KW-0732">Signal</keyword>
<dbReference type="Pfam" id="PF13414">
    <property type="entry name" value="TPR_11"/>
    <property type="match status" value="1"/>
</dbReference>
<dbReference type="InterPro" id="IPR011990">
    <property type="entry name" value="TPR-like_helical_dom_sf"/>
</dbReference>
<evidence type="ECO:0000256" key="1">
    <source>
        <dbReference type="ARBA" id="ARBA00022737"/>
    </source>
</evidence>
<dbReference type="PANTHER" id="PTHR44858">
    <property type="entry name" value="TETRATRICOPEPTIDE REPEAT PROTEIN 6"/>
    <property type="match status" value="1"/>
</dbReference>
<sequence>MFKPSIALIALVSFLSRPGFAFVSSNAGNISNQLSRTLTVQGGSEALLPADRELSEEELLQRVTVGIFSEQNRGSGTIIAKKGDTYLVLTNAHVTRGAKTLQVRTYDGQNRAARIVPDSLSGDQDLALLEFSDRDDYPIAPLAKFTVNEDRIGLEVVATGYAGDTGRYRVTTGNIQRAGDRPLASGYSIGYSGEIVQGMSGGGIFVEGELIGLNGRSASPILSNYTYEDGTKPTAEEIQKMRTLNWGIPINTLLAYIRPEILTAYNLPLPETDPYIEKPAYTGYVAELEKKARGFTVRIDSTSGGNGSGVMIAREGKTYTVLTADHVLCEKSEGASTCSSEFTYTAVTNDGISRKIEKSTIIRQEGVDLAVFRFESEETYPIAELGNYTPNKDEFVFVAGYPKIGNKRPVWGFNGGLAQDKESGLLQTRQSDLQSQGSAGLQGAASLTGGYELVYGSITYGGMSGGAVLDSAGKVIGIHGRAEGGEAGKIQLGYSLGIPIGTFIGLKDRFKTNPGLLTTAPAGIDRQKQQELRGAIENIKIPATNAQAEIWIARGGQLWRLKRYAEAVTAFDRAIAQNRPENLFLAWYGKGMALAELEQYPPAIDAFERSLATLPADRDLKTQKFQASILRWQSASYREARDSESALRAIDRAIALSPANPNLYNDKFAILKELKDYDGSLQAIERALALAPRSAWYNNRGYLYHQQQKTDLALADYNKAIDMNPRFAMAYNNRGYLYYQQRKTDLALADFNTAIEIDPRNVEVYNNRGLVYAEQGKTDLALADYNKAIDMNPR</sequence>
<feature type="repeat" description="TPR" evidence="3">
    <location>
        <begin position="728"/>
        <end position="761"/>
    </location>
</feature>
<evidence type="ECO:0000256" key="3">
    <source>
        <dbReference type="PROSITE-ProRule" id="PRU00339"/>
    </source>
</evidence>
<dbReference type="InterPro" id="IPR043504">
    <property type="entry name" value="Peptidase_S1_PA_chymotrypsin"/>
</dbReference>
<dbReference type="PROSITE" id="PS50005">
    <property type="entry name" value="TPR"/>
    <property type="match status" value="5"/>
</dbReference>
<feature type="signal peptide" evidence="4">
    <location>
        <begin position="1"/>
        <end position="21"/>
    </location>
</feature>
<dbReference type="Pfam" id="PF13365">
    <property type="entry name" value="Trypsin_2"/>
    <property type="match status" value="2"/>
</dbReference>
<organism evidence="5 6">
    <name type="scientific">Pannus brasiliensis CCIBt3594</name>
    <dbReference type="NCBI Taxonomy" id="1427578"/>
    <lineage>
        <taxon>Bacteria</taxon>
        <taxon>Bacillati</taxon>
        <taxon>Cyanobacteriota</taxon>
        <taxon>Cyanophyceae</taxon>
        <taxon>Oscillatoriophycideae</taxon>
        <taxon>Chroococcales</taxon>
        <taxon>Microcystaceae</taxon>
        <taxon>Pannus</taxon>
    </lineage>
</organism>
<dbReference type="EMBL" id="JBAFSM010000106">
    <property type="protein sequence ID" value="MEG3440422.1"/>
    <property type="molecule type" value="Genomic_DNA"/>
</dbReference>
<keyword evidence="5" id="KW-0645">Protease</keyword>
<feature type="chain" id="PRO_5043499871" evidence="4">
    <location>
        <begin position="22"/>
        <end position="794"/>
    </location>
</feature>
<dbReference type="GO" id="GO:0046813">
    <property type="term" value="P:receptor-mediated virion attachment to host cell"/>
    <property type="evidence" value="ECO:0007669"/>
    <property type="project" value="TreeGrafter"/>
</dbReference>
<feature type="non-terminal residue" evidence="5">
    <location>
        <position position="794"/>
    </location>
</feature>
<feature type="repeat" description="TPR" evidence="3">
    <location>
        <begin position="762"/>
        <end position="794"/>
    </location>
</feature>
<keyword evidence="2 3" id="KW-0802">TPR repeat</keyword>
<keyword evidence="1" id="KW-0677">Repeat</keyword>
<dbReference type="InterPro" id="IPR050498">
    <property type="entry name" value="Ycf3"/>
</dbReference>
<dbReference type="Proteomes" id="UP001328733">
    <property type="component" value="Unassembled WGS sequence"/>
</dbReference>
<dbReference type="SMART" id="SM00028">
    <property type="entry name" value="TPR"/>
    <property type="match status" value="7"/>
</dbReference>
<dbReference type="GO" id="GO:0006508">
    <property type="term" value="P:proteolysis"/>
    <property type="evidence" value="ECO:0007669"/>
    <property type="project" value="UniProtKB-KW"/>
</dbReference>
<dbReference type="SUPFAM" id="SSF48452">
    <property type="entry name" value="TPR-like"/>
    <property type="match status" value="1"/>
</dbReference>
<feature type="repeat" description="TPR" evidence="3">
    <location>
        <begin position="584"/>
        <end position="617"/>
    </location>
</feature>
<gene>
    <name evidence="5" type="ORF">V0288_25095</name>
</gene>
<proteinExistence type="predicted"/>
<name>A0AAW9R0B3_9CHRO</name>
<dbReference type="InterPro" id="IPR019734">
    <property type="entry name" value="TPR_rpt"/>
</dbReference>
<dbReference type="InterPro" id="IPR009003">
    <property type="entry name" value="Peptidase_S1_PA"/>
</dbReference>
<dbReference type="SUPFAM" id="SSF48439">
    <property type="entry name" value="Protein prenylyltransferase"/>
    <property type="match status" value="1"/>
</dbReference>
<comment type="caution">
    <text evidence="5">The sequence shown here is derived from an EMBL/GenBank/DDBJ whole genome shotgun (WGS) entry which is preliminary data.</text>
</comment>
<reference evidence="5 6" key="1">
    <citation type="submission" date="2024-01" db="EMBL/GenBank/DDBJ databases">
        <title>Genomic insights into the taxonomy and metabolism of the cyanobacterium Pannus brasiliensis CCIBt3594.</title>
        <authorList>
            <person name="Machado M."/>
            <person name="Botero N.B."/>
            <person name="Andreote A.P.D."/>
            <person name="Feitosa A.M.T."/>
            <person name="Popin R."/>
            <person name="Sivonen K."/>
            <person name="Fiore M.F."/>
        </authorList>
    </citation>
    <scope>NUCLEOTIDE SEQUENCE [LARGE SCALE GENOMIC DNA]</scope>
    <source>
        <strain evidence="5 6">CCIBt3594</strain>
    </source>
</reference>
<dbReference type="GO" id="GO:0009279">
    <property type="term" value="C:cell outer membrane"/>
    <property type="evidence" value="ECO:0007669"/>
    <property type="project" value="TreeGrafter"/>
</dbReference>
<dbReference type="GO" id="GO:0008233">
    <property type="term" value="F:peptidase activity"/>
    <property type="evidence" value="ECO:0007669"/>
    <property type="project" value="UniProtKB-KW"/>
</dbReference>
<dbReference type="RefSeq" id="WP_332867894.1">
    <property type="nucleotide sequence ID" value="NZ_JBAFSM010000106.1"/>
</dbReference>
<feature type="repeat" description="TPR" evidence="3">
    <location>
        <begin position="627"/>
        <end position="660"/>
    </location>
</feature>
<keyword evidence="6" id="KW-1185">Reference proteome</keyword>
<feature type="repeat" description="TPR" evidence="3">
    <location>
        <begin position="694"/>
        <end position="727"/>
    </location>
</feature>
<dbReference type="Gene3D" id="2.40.10.10">
    <property type="entry name" value="Trypsin-like serine proteases"/>
    <property type="match status" value="4"/>
</dbReference>
<dbReference type="PANTHER" id="PTHR44858:SF1">
    <property type="entry name" value="UDP-N-ACETYLGLUCOSAMINE--PEPTIDE N-ACETYLGLUCOSAMINYLTRANSFERASE SPINDLY-RELATED"/>
    <property type="match status" value="1"/>
</dbReference>
<protein>
    <submittedName>
        <fullName evidence="5">Tetratricopeptide repeat-containing serine protease family protein</fullName>
    </submittedName>
</protein>
<dbReference type="AlphaFoldDB" id="A0AAW9R0B3"/>
<dbReference type="Gene3D" id="1.25.40.10">
    <property type="entry name" value="Tetratricopeptide repeat domain"/>
    <property type="match status" value="3"/>
</dbReference>